<keyword evidence="2" id="KW-1185">Reference proteome</keyword>
<dbReference type="GO" id="GO:0016874">
    <property type="term" value="F:ligase activity"/>
    <property type="evidence" value="ECO:0007669"/>
    <property type="project" value="UniProtKB-KW"/>
</dbReference>
<dbReference type="Proteomes" id="UP001299970">
    <property type="component" value="Unassembled WGS sequence"/>
</dbReference>
<reference evidence="1 2" key="1">
    <citation type="submission" date="2022-03" db="EMBL/GenBank/DDBJ databases">
        <title>Pseudonocardia alaer sp. nov., a novel actinomycete isolated from reed forest soil.</title>
        <authorList>
            <person name="Wang L."/>
        </authorList>
    </citation>
    <scope>NUCLEOTIDE SEQUENCE [LARGE SCALE GENOMIC DNA]</scope>
    <source>
        <strain evidence="1 2">Y-16303</strain>
    </source>
</reference>
<dbReference type="RefSeq" id="WP_241035560.1">
    <property type="nucleotide sequence ID" value="NZ_BAAAJF010000024.1"/>
</dbReference>
<evidence type="ECO:0000313" key="2">
    <source>
        <dbReference type="Proteomes" id="UP001299970"/>
    </source>
</evidence>
<dbReference type="SUPFAM" id="SSF55144">
    <property type="entry name" value="LigT-like"/>
    <property type="match status" value="1"/>
</dbReference>
<proteinExistence type="predicted"/>
<evidence type="ECO:0000313" key="1">
    <source>
        <dbReference type="EMBL" id="MCH6165526.1"/>
    </source>
</evidence>
<protein>
    <submittedName>
        <fullName evidence="1">2'-5' RNA ligase family protein</fullName>
    </submittedName>
</protein>
<organism evidence="1 2">
    <name type="scientific">Pseudonocardia alaniniphila</name>
    <dbReference type="NCBI Taxonomy" id="75291"/>
    <lineage>
        <taxon>Bacteria</taxon>
        <taxon>Bacillati</taxon>
        <taxon>Actinomycetota</taxon>
        <taxon>Actinomycetes</taxon>
        <taxon>Pseudonocardiales</taxon>
        <taxon>Pseudonocardiaceae</taxon>
        <taxon>Pseudonocardia</taxon>
    </lineage>
</organism>
<comment type="caution">
    <text evidence="1">The sequence shown here is derived from an EMBL/GenBank/DDBJ whole genome shotgun (WGS) entry which is preliminary data.</text>
</comment>
<accession>A0ABS9TAG3</accession>
<name>A0ABS9TAG3_9PSEU</name>
<keyword evidence="1" id="KW-0436">Ligase</keyword>
<dbReference type="InterPro" id="IPR009097">
    <property type="entry name" value="Cyclic_Pdiesterase"/>
</dbReference>
<dbReference type="Gene3D" id="3.90.1140.10">
    <property type="entry name" value="Cyclic phosphodiesterase"/>
    <property type="match status" value="1"/>
</dbReference>
<gene>
    <name evidence="1" type="ORF">MMF94_07520</name>
</gene>
<sequence length="217" mass="24076">MTRFSPRQAGDPYRYGVFLRPDPRTSLAVTTITTQLRAQFGFISADAFPPHATLVGSQHIGRDEDAIVEAVTKGVASLTSFPVVNSGIRRLGDDGAVVYDVHHLADGTPNTLIVELAAAIDTAVAPLRRAAEDPEPNLFDRRAFRAHLSLASHDLRLRPDLNVEVEEFIHGLGVEVPPGFPAEYVSLYRTRSDDWSGRYWLTLTWTHLHTWRLPRAG</sequence>
<dbReference type="EMBL" id="JAKXMK010000006">
    <property type="protein sequence ID" value="MCH6165526.1"/>
    <property type="molecule type" value="Genomic_DNA"/>
</dbReference>
<dbReference type="Pfam" id="PF13563">
    <property type="entry name" value="2_5_RNA_ligase2"/>
    <property type="match status" value="1"/>
</dbReference>